<dbReference type="InterPro" id="IPR002641">
    <property type="entry name" value="PNPLA_dom"/>
</dbReference>
<organism evidence="4 5">
    <name type="scientific">Mucilaginibacter angelicae</name>
    <dbReference type="NCBI Taxonomy" id="869718"/>
    <lineage>
        <taxon>Bacteria</taxon>
        <taxon>Pseudomonadati</taxon>
        <taxon>Bacteroidota</taxon>
        <taxon>Sphingobacteriia</taxon>
        <taxon>Sphingobacteriales</taxon>
        <taxon>Sphingobacteriaceae</taxon>
        <taxon>Mucilaginibacter</taxon>
    </lineage>
</organism>
<dbReference type="SUPFAM" id="SSF52151">
    <property type="entry name" value="FabD/lysophospholipase-like"/>
    <property type="match status" value="1"/>
</dbReference>
<keyword evidence="5" id="KW-1185">Reference proteome</keyword>
<evidence type="ECO:0000313" key="5">
    <source>
        <dbReference type="Proteomes" id="UP001589828"/>
    </source>
</evidence>
<accession>A0ABV6L4T4</accession>
<protein>
    <submittedName>
        <fullName evidence="4">Patatin-like phospholipase family protein</fullName>
    </submittedName>
</protein>
<dbReference type="Gene3D" id="3.40.1090.10">
    <property type="entry name" value="Cytosolic phospholipase A2 catalytic domain"/>
    <property type="match status" value="1"/>
</dbReference>
<dbReference type="RefSeq" id="WP_377022342.1">
    <property type="nucleotide sequence ID" value="NZ_JBHLTS010000021.1"/>
</dbReference>
<feature type="transmembrane region" description="Helical" evidence="2">
    <location>
        <begin position="342"/>
        <end position="361"/>
    </location>
</feature>
<comment type="caution">
    <text evidence="4">The sequence shown here is derived from an EMBL/GenBank/DDBJ whole genome shotgun (WGS) entry which is preliminary data.</text>
</comment>
<proteinExistence type="predicted"/>
<keyword evidence="2" id="KW-0472">Membrane</keyword>
<evidence type="ECO:0000313" key="4">
    <source>
        <dbReference type="EMBL" id="MFC0514494.1"/>
    </source>
</evidence>
<sequence>MPDRTYPRIEPEKLRNIALSFSGGGFRAASYALGCLSFLERLSYDEVRLVSLVRFVSSASGGTITAMGYTAGQRRNRDFKTFFREMTEEYLFGELLIDRVFAMLANDAAWKQRHIKSRNLINAFAMVYDEWVFKRETFEVFWKKSLRAIPEVCFNTTEFKNGMLFRFQNKGKFGNNFIQFKAGAEYLKVVQQIKLGDILACSSCFPVGFEPVIFPRDFAHTPVTSGDLANTVSMDDRYWRTVATEKQEWSNLFSLMDGGIDDNQGIDSFLKAEQRLQKENGFGYDLYIACDVSSNYTTGFYHPAVGKQGFFRRRSLKEYLILVFLIFLLCLAGIVTDTLYELCWAALGVCFVVLAAVRVIYKAVQKAEAKAIKKHATEKAMFFRHKRFFFNLGVGYLWEALVTRGKSAAELAAVVFMKKIRRLSYAGLFDMVSMIPARMTPLLKEQGAVQKLKFMREFVLQNALYLLSEKNETQRETDLKSEPWTKRQLTINVAGKKSTAKQFIEPSAGMRHVATLATAMETTLWYDSHHRDCFQPAAIIAAGQFTTCYNLLKYALRFEDPAGEKVWKTFKDELAGHLHTFKNDPYFMYNEDIARSGVLLPLKLDEDNRTILKQG</sequence>
<name>A0ABV6L4T4_9SPHI</name>
<keyword evidence="2" id="KW-1133">Transmembrane helix</keyword>
<keyword evidence="1" id="KW-0443">Lipid metabolism</keyword>
<evidence type="ECO:0000259" key="3">
    <source>
        <dbReference type="Pfam" id="PF01734"/>
    </source>
</evidence>
<gene>
    <name evidence="4" type="ORF">ACFFGT_09790</name>
</gene>
<evidence type="ECO:0000256" key="1">
    <source>
        <dbReference type="ARBA" id="ARBA00023098"/>
    </source>
</evidence>
<feature type="transmembrane region" description="Helical" evidence="2">
    <location>
        <begin position="319"/>
        <end position="336"/>
    </location>
</feature>
<feature type="domain" description="PNPLA" evidence="3">
    <location>
        <begin position="19"/>
        <end position="269"/>
    </location>
</feature>
<dbReference type="EMBL" id="JBHLTS010000021">
    <property type="protein sequence ID" value="MFC0514494.1"/>
    <property type="molecule type" value="Genomic_DNA"/>
</dbReference>
<reference evidence="4 5" key="1">
    <citation type="submission" date="2024-09" db="EMBL/GenBank/DDBJ databases">
        <authorList>
            <person name="Sun Q."/>
            <person name="Mori K."/>
        </authorList>
    </citation>
    <scope>NUCLEOTIDE SEQUENCE [LARGE SCALE GENOMIC DNA]</scope>
    <source>
        <strain evidence="4 5">NCAIM B.02415</strain>
    </source>
</reference>
<dbReference type="InterPro" id="IPR016035">
    <property type="entry name" value="Acyl_Trfase/lysoPLipase"/>
</dbReference>
<keyword evidence="2" id="KW-0812">Transmembrane</keyword>
<dbReference type="Pfam" id="PF01734">
    <property type="entry name" value="Patatin"/>
    <property type="match status" value="1"/>
</dbReference>
<dbReference type="Proteomes" id="UP001589828">
    <property type="component" value="Unassembled WGS sequence"/>
</dbReference>
<evidence type="ECO:0000256" key="2">
    <source>
        <dbReference type="SAM" id="Phobius"/>
    </source>
</evidence>